<feature type="non-terminal residue" evidence="2">
    <location>
        <position position="217"/>
    </location>
</feature>
<feature type="compositionally biased region" description="Basic and acidic residues" evidence="1">
    <location>
        <begin position="21"/>
        <end position="31"/>
    </location>
</feature>
<evidence type="ECO:0000313" key="2">
    <source>
        <dbReference type="EMBL" id="CRK35278.1"/>
    </source>
</evidence>
<feature type="non-terminal residue" evidence="2">
    <location>
        <position position="1"/>
    </location>
</feature>
<evidence type="ECO:0000313" key="3">
    <source>
        <dbReference type="Proteomes" id="UP000044602"/>
    </source>
</evidence>
<reference evidence="2 3" key="1">
    <citation type="submission" date="2015-05" db="EMBL/GenBank/DDBJ databases">
        <authorList>
            <person name="Wang D.B."/>
            <person name="Wang M."/>
        </authorList>
    </citation>
    <scope>NUCLEOTIDE SEQUENCE [LARGE SCALE GENOMIC DNA]</scope>
    <source>
        <strain evidence="2">VL1</strain>
    </source>
</reference>
<protein>
    <submittedName>
        <fullName evidence="2">Uncharacterized protein</fullName>
    </submittedName>
</protein>
<sequence>IRAGGRRGGQARPSGTSVAREPGRRLVDSSRVRRGLGRGAKRRIINVGRDKVGSRGNHDASLLQVPLDFVAVEKVAFKAGRRDAKSVVNTQVFRLLDGRAPRSGAEVGVPRDFAAIRFISSLVSHRWPRPCRARPAVLQILKKGARAAKMEKGVTPITERFASVHTEAVSKALNDAFPALEEQAEAEDAGDYLRRRFRHGKQAHRLLYRPALQPPAK</sequence>
<proteinExistence type="predicted"/>
<organism evidence="2 3">
    <name type="scientific">Verticillium longisporum</name>
    <name type="common">Verticillium dahliae var. longisporum</name>
    <dbReference type="NCBI Taxonomy" id="100787"/>
    <lineage>
        <taxon>Eukaryota</taxon>
        <taxon>Fungi</taxon>
        <taxon>Dikarya</taxon>
        <taxon>Ascomycota</taxon>
        <taxon>Pezizomycotina</taxon>
        <taxon>Sordariomycetes</taxon>
        <taxon>Hypocreomycetidae</taxon>
        <taxon>Glomerellales</taxon>
        <taxon>Plectosphaerellaceae</taxon>
        <taxon>Verticillium</taxon>
    </lineage>
</organism>
<dbReference type="EMBL" id="CVQH01023505">
    <property type="protein sequence ID" value="CRK35278.1"/>
    <property type="molecule type" value="Genomic_DNA"/>
</dbReference>
<gene>
    <name evidence="2" type="ORF">BN1708_016440</name>
</gene>
<feature type="region of interest" description="Disordered" evidence="1">
    <location>
        <begin position="1"/>
        <end position="32"/>
    </location>
</feature>
<evidence type="ECO:0000256" key="1">
    <source>
        <dbReference type="SAM" id="MobiDB-lite"/>
    </source>
</evidence>
<accession>A0A0G4MLY6</accession>
<keyword evidence="3" id="KW-1185">Reference proteome</keyword>
<dbReference type="AlphaFoldDB" id="A0A0G4MLY6"/>
<dbReference type="Proteomes" id="UP000044602">
    <property type="component" value="Unassembled WGS sequence"/>
</dbReference>
<name>A0A0G4MLY6_VERLO</name>